<protein>
    <recommendedName>
        <fullName evidence="4">C3H1-type domain-containing protein</fullName>
    </recommendedName>
</protein>
<dbReference type="OrthoDB" id="8959254at2759"/>
<evidence type="ECO:0000313" key="2">
    <source>
        <dbReference type="EMBL" id="CAG2184930.1"/>
    </source>
</evidence>
<sequence>MASRRARTRSHIDNSNPANWTSSQLKDALKELGINISIQLSNSALRKLYLDNVDNRRNVQNVVQNSPDSSDNPTIIVTNNSSVNNSTDENIPTNDDSNRVLEESVNSANINSASNSSPRINLDINTPTSAHMQEAASAQVTGKDVNLNTLLIPNYEIPIKKKTSENDDRLIRNLSLDEFMIVFGRFKRIMCSAFPSRGEELELYLAHIVETANIWPYKFFEYHRMFSAKCATMLLQHNLKIDWSKGDFELRQKICAGSKVNSCSFCSSTLHTSAMCQMKTSNQHAMSIANSSKGSDSLGRDIVWHEGQQLCNNFNWARGCQKPYCKYLHVCKLCKAKSHGKFNCIKSQDSTKQGQPSQRPAPVKKQ</sequence>
<feature type="compositionally biased region" description="Low complexity" evidence="1">
    <location>
        <begin position="74"/>
        <end position="87"/>
    </location>
</feature>
<reference evidence="2" key="1">
    <citation type="submission" date="2021-03" db="EMBL/GenBank/DDBJ databases">
        <authorList>
            <person name="Bekaert M."/>
        </authorList>
    </citation>
    <scope>NUCLEOTIDE SEQUENCE</scope>
</reference>
<evidence type="ECO:0000313" key="3">
    <source>
        <dbReference type="Proteomes" id="UP000683360"/>
    </source>
</evidence>
<evidence type="ECO:0008006" key="4">
    <source>
        <dbReference type="Google" id="ProtNLM"/>
    </source>
</evidence>
<comment type="caution">
    <text evidence="2">The sequence shown here is derived from an EMBL/GenBank/DDBJ whole genome shotgun (WGS) entry which is preliminary data.</text>
</comment>
<keyword evidence="3" id="KW-1185">Reference proteome</keyword>
<gene>
    <name evidence="2" type="ORF">MEDL_567</name>
</gene>
<proteinExistence type="predicted"/>
<dbReference type="AlphaFoldDB" id="A0A8S3PMJ8"/>
<organism evidence="2 3">
    <name type="scientific">Mytilus edulis</name>
    <name type="common">Blue mussel</name>
    <dbReference type="NCBI Taxonomy" id="6550"/>
    <lineage>
        <taxon>Eukaryota</taxon>
        <taxon>Metazoa</taxon>
        <taxon>Spiralia</taxon>
        <taxon>Lophotrochozoa</taxon>
        <taxon>Mollusca</taxon>
        <taxon>Bivalvia</taxon>
        <taxon>Autobranchia</taxon>
        <taxon>Pteriomorphia</taxon>
        <taxon>Mytilida</taxon>
        <taxon>Mytiloidea</taxon>
        <taxon>Mytilidae</taxon>
        <taxon>Mytilinae</taxon>
        <taxon>Mytilus</taxon>
    </lineage>
</organism>
<dbReference type="Proteomes" id="UP000683360">
    <property type="component" value="Unassembled WGS sequence"/>
</dbReference>
<dbReference type="EMBL" id="CAJPWZ010000051">
    <property type="protein sequence ID" value="CAG2184930.1"/>
    <property type="molecule type" value="Genomic_DNA"/>
</dbReference>
<evidence type="ECO:0000256" key="1">
    <source>
        <dbReference type="SAM" id="MobiDB-lite"/>
    </source>
</evidence>
<feature type="region of interest" description="Disordered" evidence="1">
    <location>
        <begin position="62"/>
        <end position="97"/>
    </location>
</feature>
<feature type="region of interest" description="Disordered" evidence="1">
    <location>
        <begin position="1"/>
        <end position="21"/>
    </location>
</feature>
<accession>A0A8S3PMJ8</accession>
<name>A0A8S3PMJ8_MYTED</name>